<protein>
    <submittedName>
        <fullName evidence="2">Uncharacterized protein</fullName>
    </submittedName>
</protein>
<reference evidence="2 3" key="1">
    <citation type="submission" date="2015-08" db="EMBL/GenBank/DDBJ databases">
        <title>Next Generation Sequencing and Analysis of the Genome of Puccinia sorghi L Schw, the Causal Agent of Maize Common Rust.</title>
        <authorList>
            <person name="Rochi L."/>
            <person name="Burguener G."/>
            <person name="Darino M."/>
            <person name="Turjanski A."/>
            <person name="Kreff E."/>
            <person name="Dieguez M.J."/>
            <person name="Sacco F."/>
        </authorList>
    </citation>
    <scope>NUCLEOTIDE SEQUENCE [LARGE SCALE GENOMIC DNA]</scope>
    <source>
        <strain evidence="2 3">RO10H11247</strain>
    </source>
</reference>
<feature type="region of interest" description="Disordered" evidence="1">
    <location>
        <begin position="27"/>
        <end position="88"/>
    </location>
</feature>
<dbReference type="EMBL" id="LAVV01012662">
    <property type="protein sequence ID" value="KNZ46446.1"/>
    <property type="molecule type" value="Genomic_DNA"/>
</dbReference>
<accession>A0A0L6UD53</accession>
<sequence length="148" mass="17090">MQRRMQHKNYYQQVIGKLVKEIEQLKANNGGNQLSSPSKSSKGKKKAKKFKASFMKEKKTPKAKKSFPVAVKPPTPKRHPQQLQTGDFPAKFTPTKIALFVHIKILWCLMKQDLVPKAPDLRTLEEFYQRFRRPEEIKEAVKKSPGSN</sequence>
<evidence type="ECO:0000313" key="3">
    <source>
        <dbReference type="Proteomes" id="UP000037035"/>
    </source>
</evidence>
<feature type="compositionally biased region" description="Basic residues" evidence="1">
    <location>
        <begin position="41"/>
        <end position="51"/>
    </location>
</feature>
<keyword evidence="3" id="KW-1185">Reference proteome</keyword>
<dbReference type="Proteomes" id="UP000037035">
    <property type="component" value="Unassembled WGS sequence"/>
</dbReference>
<name>A0A0L6UD53_9BASI</name>
<proteinExistence type="predicted"/>
<evidence type="ECO:0000313" key="2">
    <source>
        <dbReference type="EMBL" id="KNZ46446.1"/>
    </source>
</evidence>
<dbReference type="AlphaFoldDB" id="A0A0L6UD53"/>
<gene>
    <name evidence="2" type="ORF">VP01_7250g1</name>
</gene>
<dbReference type="OrthoDB" id="2506903at2759"/>
<organism evidence="2 3">
    <name type="scientific">Puccinia sorghi</name>
    <dbReference type="NCBI Taxonomy" id="27349"/>
    <lineage>
        <taxon>Eukaryota</taxon>
        <taxon>Fungi</taxon>
        <taxon>Dikarya</taxon>
        <taxon>Basidiomycota</taxon>
        <taxon>Pucciniomycotina</taxon>
        <taxon>Pucciniomycetes</taxon>
        <taxon>Pucciniales</taxon>
        <taxon>Pucciniaceae</taxon>
        <taxon>Puccinia</taxon>
    </lineage>
</organism>
<evidence type="ECO:0000256" key="1">
    <source>
        <dbReference type="SAM" id="MobiDB-lite"/>
    </source>
</evidence>
<dbReference type="VEuPathDB" id="FungiDB:VP01_7250g1"/>
<comment type="caution">
    <text evidence="2">The sequence shown here is derived from an EMBL/GenBank/DDBJ whole genome shotgun (WGS) entry which is preliminary data.</text>
</comment>